<reference evidence="2 4" key="2">
    <citation type="submission" date="2018-08" db="EMBL/GenBank/DDBJ databases">
        <title>Genomic Encyclopedia of Archaeal and Bacterial Type Strains, Phase II (KMG-II): from individual species to whole genera.</title>
        <authorList>
            <person name="Goeker M."/>
        </authorList>
    </citation>
    <scope>NUCLEOTIDE SEQUENCE [LARGE SCALE GENOMIC DNA]</scope>
    <source>
        <strain evidence="2 4">DSM 2261</strain>
    </source>
</reference>
<dbReference type="EMBL" id="CP011509">
    <property type="protein sequence ID" value="AKJ04107.1"/>
    <property type="molecule type" value="Genomic_DNA"/>
</dbReference>
<dbReference type="KEGG" id="age:AA314_05733"/>
<protein>
    <submittedName>
        <fullName evidence="1">Uncharacterized protein</fullName>
    </submittedName>
</protein>
<keyword evidence="4" id="KW-1185">Reference proteome</keyword>
<dbReference type="EMBL" id="QUMU01000001">
    <property type="protein sequence ID" value="REG37812.1"/>
    <property type="molecule type" value="Genomic_DNA"/>
</dbReference>
<dbReference type="RefSeq" id="WP_047858000.1">
    <property type="nucleotide sequence ID" value="NZ_CP011509.1"/>
</dbReference>
<gene>
    <name evidence="1" type="ORF">AA314_05733</name>
    <name evidence="2" type="ORF">ATI61_101799</name>
</gene>
<evidence type="ECO:0000313" key="1">
    <source>
        <dbReference type="EMBL" id="AKJ04107.1"/>
    </source>
</evidence>
<evidence type="ECO:0000313" key="4">
    <source>
        <dbReference type="Proteomes" id="UP000256345"/>
    </source>
</evidence>
<dbReference type="Proteomes" id="UP000256345">
    <property type="component" value="Unassembled WGS sequence"/>
</dbReference>
<organism evidence="1 3">
    <name type="scientific">Archangium gephyra</name>
    <dbReference type="NCBI Taxonomy" id="48"/>
    <lineage>
        <taxon>Bacteria</taxon>
        <taxon>Pseudomonadati</taxon>
        <taxon>Myxococcota</taxon>
        <taxon>Myxococcia</taxon>
        <taxon>Myxococcales</taxon>
        <taxon>Cystobacterineae</taxon>
        <taxon>Archangiaceae</taxon>
        <taxon>Archangium</taxon>
    </lineage>
</organism>
<sequence>MAEDDGGKPEASGNGSADANELESISSQAAYDAFLVEAKAVEPGFIEECCADIVLTYQSVMRAVENVLGSGTVVIGRLPNINVVDLSMLPRLAQGLAFAALQVERELEAASFGKLFERVQHLRRKLRKTADALAEARLLPDADVDEVWLRGQHDVLDDCLALVALLRRNEARIAGHSPVSASDLSEAEQLAGKLRVMLGQQGVESGGAAPSLVKAVELRDRFWTLLNQRYDVLWRCGAWLYGRAVDERVPPLPVRPALVGRTRSAPVEREAPRPVLEQRRIMSPPPLVPAPVSPPPVSVSAPVVRDSTRHLHDLQKDLERKARFLVRIGVIAPPS</sequence>
<proteinExistence type="predicted"/>
<accession>A0AAC8TFI1</accession>
<evidence type="ECO:0000313" key="3">
    <source>
        <dbReference type="Proteomes" id="UP000035579"/>
    </source>
</evidence>
<reference evidence="1 3" key="1">
    <citation type="submission" date="2015-05" db="EMBL/GenBank/DDBJ databases">
        <title>Genome assembly of Archangium gephyra DSM 2261.</title>
        <authorList>
            <person name="Sharma G."/>
            <person name="Subramanian S."/>
        </authorList>
    </citation>
    <scope>NUCLEOTIDE SEQUENCE [LARGE SCALE GENOMIC DNA]</scope>
    <source>
        <strain evidence="1 3">DSM 2261</strain>
    </source>
</reference>
<name>A0AAC8TFI1_9BACT</name>
<dbReference type="Proteomes" id="UP000035579">
    <property type="component" value="Chromosome"/>
</dbReference>
<evidence type="ECO:0000313" key="2">
    <source>
        <dbReference type="EMBL" id="REG37812.1"/>
    </source>
</evidence>
<dbReference type="AlphaFoldDB" id="A0AAC8TFI1"/>